<dbReference type="InterPro" id="IPR036412">
    <property type="entry name" value="HAD-like_sf"/>
</dbReference>
<dbReference type="SUPFAM" id="SSF56784">
    <property type="entry name" value="HAD-like"/>
    <property type="match status" value="1"/>
</dbReference>
<dbReference type="GO" id="GO:0000287">
    <property type="term" value="F:magnesium ion binding"/>
    <property type="evidence" value="ECO:0007669"/>
    <property type="project" value="TreeGrafter"/>
</dbReference>
<reference evidence="2 3" key="1">
    <citation type="submission" date="2016-03" db="EMBL/GenBank/DDBJ databases">
        <authorList>
            <person name="Ploux O."/>
        </authorList>
    </citation>
    <scope>NUCLEOTIDE SEQUENCE [LARGE SCALE GENOMIC DNA]</scope>
    <source>
        <strain evidence="2 3">UAMH 11012</strain>
    </source>
</reference>
<dbReference type="Gene3D" id="3.40.50.300">
    <property type="entry name" value="P-loop containing nucleotide triphosphate hydrolases"/>
    <property type="match status" value="1"/>
</dbReference>
<gene>
    <name evidence="2" type="ORF">PAC_08718</name>
</gene>
<organism evidence="2 3">
    <name type="scientific">Phialocephala subalpina</name>
    <dbReference type="NCBI Taxonomy" id="576137"/>
    <lineage>
        <taxon>Eukaryota</taxon>
        <taxon>Fungi</taxon>
        <taxon>Dikarya</taxon>
        <taxon>Ascomycota</taxon>
        <taxon>Pezizomycotina</taxon>
        <taxon>Leotiomycetes</taxon>
        <taxon>Helotiales</taxon>
        <taxon>Mollisiaceae</taxon>
        <taxon>Phialocephala</taxon>
        <taxon>Phialocephala fortinii species complex</taxon>
    </lineage>
</organism>
<dbReference type="InterPro" id="IPR023214">
    <property type="entry name" value="HAD_sf"/>
</dbReference>
<keyword evidence="3" id="KW-1185">Reference proteome</keyword>
<dbReference type="OrthoDB" id="5416609at2759"/>
<dbReference type="Pfam" id="PF12710">
    <property type="entry name" value="HAD"/>
    <property type="match status" value="1"/>
</dbReference>
<dbReference type="Pfam" id="PF14681">
    <property type="entry name" value="UPRTase"/>
    <property type="match status" value="1"/>
</dbReference>
<dbReference type="InterPro" id="IPR029057">
    <property type="entry name" value="PRTase-like"/>
</dbReference>
<accession>A0A1L7X1C6</accession>
<evidence type="ECO:0000259" key="1">
    <source>
        <dbReference type="Pfam" id="PF14681"/>
    </source>
</evidence>
<proteinExistence type="predicted"/>
<dbReference type="InterPro" id="IPR027417">
    <property type="entry name" value="P-loop_NTPase"/>
</dbReference>
<dbReference type="STRING" id="576137.A0A1L7X1C6"/>
<dbReference type="GO" id="GO:0036424">
    <property type="term" value="F:L-phosphoserine phosphatase activity"/>
    <property type="evidence" value="ECO:0007669"/>
    <property type="project" value="TreeGrafter"/>
</dbReference>
<dbReference type="InterPro" id="IPR000836">
    <property type="entry name" value="PRTase_dom"/>
</dbReference>
<name>A0A1L7X1C6_9HELO</name>
<dbReference type="SUPFAM" id="SSF52540">
    <property type="entry name" value="P-loop containing nucleoside triphosphate hydrolases"/>
    <property type="match status" value="1"/>
</dbReference>
<protein>
    <submittedName>
        <fullName evidence="2">Related to 2-3-cyclic-nucleotide 3-phosphodiesterase</fullName>
    </submittedName>
</protein>
<dbReference type="Pfam" id="PF13207">
    <property type="entry name" value="AAA_17"/>
    <property type="match status" value="1"/>
</dbReference>
<dbReference type="PANTHER" id="PTHR43344">
    <property type="entry name" value="PHOSPHOSERINE PHOSPHATASE"/>
    <property type="match status" value="1"/>
</dbReference>
<dbReference type="GO" id="GO:0005737">
    <property type="term" value="C:cytoplasm"/>
    <property type="evidence" value="ECO:0007669"/>
    <property type="project" value="TreeGrafter"/>
</dbReference>
<feature type="domain" description="Phosphoribosyltransferase" evidence="1">
    <location>
        <begin position="469"/>
        <end position="660"/>
    </location>
</feature>
<dbReference type="PANTHER" id="PTHR43344:SF20">
    <property type="entry name" value="URACIL PHOSPHORIBOSYLTRANSFERASE"/>
    <property type="match status" value="1"/>
</dbReference>
<dbReference type="Gene3D" id="3.40.50.2020">
    <property type="match status" value="1"/>
</dbReference>
<evidence type="ECO:0000313" key="2">
    <source>
        <dbReference type="EMBL" id="CZR58826.1"/>
    </source>
</evidence>
<dbReference type="InterPro" id="IPR050582">
    <property type="entry name" value="HAD-like_SerB"/>
</dbReference>
<dbReference type="AlphaFoldDB" id="A0A1L7X1C6"/>
<dbReference type="Gene3D" id="3.40.50.1000">
    <property type="entry name" value="HAD superfamily/HAD-like"/>
    <property type="match status" value="1"/>
</dbReference>
<dbReference type="EMBL" id="FJOG01000012">
    <property type="protein sequence ID" value="CZR58826.1"/>
    <property type="molecule type" value="Genomic_DNA"/>
</dbReference>
<dbReference type="SUPFAM" id="SSF53271">
    <property type="entry name" value="PRTase-like"/>
    <property type="match status" value="1"/>
</dbReference>
<dbReference type="Proteomes" id="UP000184330">
    <property type="component" value="Unassembled WGS sequence"/>
</dbReference>
<dbReference type="CDD" id="cd06223">
    <property type="entry name" value="PRTases_typeI"/>
    <property type="match status" value="1"/>
</dbReference>
<evidence type="ECO:0000313" key="3">
    <source>
        <dbReference type="Proteomes" id="UP000184330"/>
    </source>
</evidence>
<sequence length="673" mass="75021">MATAAWPTWPDDEFSPGNLSDSNGKGVIIGLYGIAGSGKSYILKHLREKLGTNYFAFYERSEVIAGLVHGGLEKFKTLKYEDQDNVRRAAINKIQNDCRTNQKAGVITGHFMLWNETARAFSSVMTDRDLEVYTHILYLGIPPETIAQQSKDDKERNRPEVLLEDLQHWQISEETQLRKKCLDRGIMFSKVSAEPVNMSRAIRRLNMDLAKDPEYSQLQTMLVMDADRTLAAVDTGTLFWQAVPKSRLPDGSRDPLKRLFQGSTAYSYAAFRQAALLYEEVASHQEFDEFCAQVAAKVTIHLEFIDLLRRFAKIPQVGAVVVTCGLRLVWEKVLKLAGLYNTVNIIGGGRISDGFVVTPIVKAAIVKSLQNDHRLYVWAFGDSPVGLQMLAEANQAIVVVVEEHIRSKTMDSELKGAVSNGLWARQVLLPTNATPRLDAFQLPLIRFQDQPFLNCVMNLRHTGIKVLVAEKEAAKLLTTPTRDAAIVGPPLREAHRQVGQYLATQYAAGIIGLEEYSIAHAQGRPTTGHRLLHEERTSIVAIMRGGEPMAFGVNDAFPLASFIHANCPDDLTPEHLKRQHTIILVDSVVNDGKTIVDFVEHVRNLKPDVRIVIVAGVVRRECISEGGVVHDITPRGRLTLVALRISDNKFTAYRLADTGNTEVTDTWQEQKPG</sequence>
<dbReference type="GO" id="GO:0006564">
    <property type="term" value="P:L-serine biosynthetic process"/>
    <property type="evidence" value="ECO:0007669"/>
    <property type="project" value="TreeGrafter"/>
</dbReference>